<dbReference type="AlphaFoldDB" id="A0A1J5HTY9"/>
<sequence>MDITSVIISISLSIITIAIIICFVFLIKFIQDLRKLLKQITPIVDDANLISSSIARPVSSASDFLMGFKNGFKLFNSFSHGKKA</sequence>
<dbReference type="STRING" id="1805376.AUK05_00185"/>
<proteinExistence type="predicted"/>
<reference evidence="2 3" key="1">
    <citation type="journal article" date="2016" name="Environ. Microbiol.">
        <title>Genomic resolution of a cold subsurface aquifer community provides metabolic insights for novel microbes adapted to high CO concentrations.</title>
        <authorList>
            <person name="Probst A.J."/>
            <person name="Castelle C.J."/>
            <person name="Singh A."/>
            <person name="Brown C.T."/>
            <person name="Anantharaman K."/>
            <person name="Sharon I."/>
            <person name="Hug L.A."/>
            <person name="Burstein D."/>
            <person name="Emerson J.B."/>
            <person name="Thomas B.C."/>
            <person name="Banfield J.F."/>
        </authorList>
    </citation>
    <scope>NUCLEOTIDE SEQUENCE [LARGE SCALE GENOMIC DNA]</scope>
    <source>
        <strain evidence="2">CG2_30_35_20</strain>
    </source>
</reference>
<organism evidence="2 3">
    <name type="scientific">Candidatus Shapirobacteria bacterium CG2_30_35_20</name>
    <dbReference type="NCBI Taxonomy" id="1805376"/>
    <lineage>
        <taxon>Bacteria</taxon>
        <taxon>Candidatus Shapironibacteriota</taxon>
    </lineage>
</organism>
<evidence type="ECO:0000313" key="3">
    <source>
        <dbReference type="Proteomes" id="UP000182344"/>
    </source>
</evidence>
<keyword evidence="1" id="KW-0472">Membrane</keyword>
<keyword evidence="1" id="KW-1133">Transmembrane helix</keyword>
<gene>
    <name evidence="2" type="ORF">AUK05_00185</name>
</gene>
<feature type="transmembrane region" description="Helical" evidence="1">
    <location>
        <begin position="6"/>
        <end position="30"/>
    </location>
</feature>
<dbReference type="Proteomes" id="UP000182344">
    <property type="component" value="Unassembled WGS sequence"/>
</dbReference>
<protein>
    <recommendedName>
        <fullName evidence="4">DUF948 domain-containing protein</fullName>
    </recommendedName>
</protein>
<keyword evidence="1" id="KW-0812">Transmembrane</keyword>
<evidence type="ECO:0000256" key="1">
    <source>
        <dbReference type="SAM" id="Phobius"/>
    </source>
</evidence>
<evidence type="ECO:0008006" key="4">
    <source>
        <dbReference type="Google" id="ProtNLM"/>
    </source>
</evidence>
<name>A0A1J5HTY9_9BACT</name>
<dbReference type="EMBL" id="MNZO01000003">
    <property type="protein sequence ID" value="OIP87907.1"/>
    <property type="molecule type" value="Genomic_DNA"/>
</dbReference>
<evidence type="ECO:0000313" key="2">
    <source>
        <dbReference type="EMBL" id="OIP87907.1"/>
    </source>
</evidence>
<accession>A0A1J5HTY9</accession>
<comment type="caution">
    <text evidence="2">The sequence shown here is derived from an EMBL/GenBank/DDBJ whole genome shotgun (WGS) entry which is preliminary data.</text>
</comment>